<dbReference type="SUPFAM" id="SSF51338">
    <property type="entry name" value="Composite domain of metallo-dependent hydrolases"/>
    <property type="match status" value="1"/>
</dbReference>
<dbReference type="Gene3D" id="2.30.40.10">
    <property type="entry name" value="Urease, subunit C, domain 1"/>
    <property type="match status" value="1"/>
</dbReference>
<dbReference type="EMBL" id="QHHQ01000009">
    <property type="protein sequence ID" value="RAH97280.1"/>
    <property type="molecule type" value="Genomic_DNA"/>
</dbReference>
<comment type="caution">
    <text evidence="1">The sequence shown here is derived from an EMBL/GenBank/DDBJ whole genome shotgun (WGS) entry which is preliminary data.</text>
</comment>
<dbReference type="NCBIfam" id="NF011987">
    <property type="entry name" value="PRK15446.2-3"/>
    <property type="match status" value="1"/>
</dbReference>
<proteinExistence type="predicted"/>
<organism evidence="1 2">
    <name type="scientific">Acuticoccus sediminis</name>
    <dbReference type="NCBI Taxonomy" id="2184697"/>
    <lineage>
        <taxon>Bacteria</taxon>
        <taxon>Pseudomonadati</taxon>
        <taxon>Pseudomonadota</taxon>
        <taxon>Alphaproteobacteria</taxon>
        <taxon>Hyphomicrobiales</taxon>
        <taxon>Amorphaceae</taxon>
        <taxon>Acuticoccus</taxon>
    </lineage>
</organism>
<dbReference type="AlphaFoldDB" id="A0A8B2NJ73"/>
<evidence type="ECO:0000313" key="2">
    <source>
        <dbReference type="Proteomes" id="UP000249590"/>
    </source>
</evidence>
<dbReference type="SUPFAM" id="SSF51556">
    <property type="entry name" value="Metallo-dependent hydrolases"/>
    <property type="match status" value="1"/>
</dbReference>
<dbReference type="GO" id="GO:0019700">
    <property type="term" value="P:organic phosphonate catabolic process"/>
    <property type="evidence" value="ECO:0007669"/>
    <property type="project" value="InterPro"/>
</dbReference>
<dbReference type="RefSeq" id="WP_111351777.1">
    <property type="nucleotide sequence ID" value="NZ_QHHQ01000009.1"/>
</dbReference>
<dbReference type="NCBIfam" id="TIGR02318">
    <property type="entry name" value="phosphono_phnM"/>
    <property type="match status" value="1"/>
</dbReference>
<name>A0A8B2NJ73_9HYPH</name>
<sequence length="395" mass="42149">MWLSEFDLVLPDRVVPNGAVRIEDGRIAEVREGPVAEAAIRGGGRLLMPGFIDIHGDMVEREVEPRPGVRMPLELSILEHDKKLAATGVTTAYASLSFSPNSPITGKVRTEETTRGIIEAIVGMRDELLVDHRIHARFEVTFPRAAEVVQDLMRRGAVDLVSLMDHTPGQGQYRDIEKYAAFMANARGISVENAHTQVRKRISDGLAAAGTTTATITAMTAIAAEHGIAIASHDDDTADKVALMRDFGAGISEFPVTIEAAREAKRRGMWTAMGAPNALRGVSYSGNLSARELYEMGMLDILAADYHPPAILPSILLLADLRGGLPEAAALTSLNPARAAGLHDRGAIAPGLRADLVVADHAPRPRLRATFSAGRMVYGDGTLAVAPQGAPALAL</sequence>
<dbReference type="InterPro" id="IPR011059">
    <property type="entry name" value="Metal-dep_hydrolase_composite"/>
</dbReference>
<keyword evidence="2" id="KW-1185">Reference proteome</keyword>
<protein>
    <submittedName>
        <fullName evidence="1">Alpha-D-ribose 1-methylphosphonate 5-triphosphate diphosphatase</fullName>
    </submittedName>
</protein>
<dbReference type="NCBIfam" id="NF011984">
    <property type="entry name" value="PRK15446.1-5"/>
    <property type="match status" value="1"/>
</dbReference>
<dbReference type="NCBIfam" id="NF011990">
    <property type="entry name" value="PRK15446.2-6"/>
    <property type="match status" value="1"/>
</dbReference>
<accession>A0A8B2NJ73</accession>
<dbReference type="GO" id="GO:0016810">
    <property type="term" value="F:hydrolase activity, acting on carbon-nitrogen (but not peptide) bonds"/>
    <property type="evidence" value="ECO:0007669"/>
    <property type="project" value="InterPro"/>
</dbReference>
<dbReference type="PANTHER" id="PTHR43135">
    <property type="entry name" value="ALPHA-D-RIBOSE 1-METHYLPHOSPHONATE 5-TRIPHOSPHATE DIPHOSPHATASE"/>
    <property type="match status" value="1"/>
</dbReference>
<dbReference type="Gene3D" id="3.20.20.140">
    <property type="entry name" value="Metal-dependent hydrolases"/>
    <property type="match status" value="2"/>
</dbReference>
<dbReference type="PANTHER" id="PTHR43135:SF3">
    <property type="entry name" value="ALPHA-D-RIBOSE 1-METHYLPHOSPHONATE 5-TRIPHOSPHATE DIPHOSPHATASE"/>
    <property type="match status" value="1"/>
</dbReference>
<dbReference type="InterPro" id="IPR012696">
    <property type="entry name" value="PhnM"/>
</dbReference>
<reference evidence="1 2" key="1">
    <citation type="submission" date="2018-05" db="EMBL/GenBank/DDBJ databases">
        <title>Acuticoccus sediminis sp. nov., isolated from deep-sea sediment of Indian Ocean.</title>
        <authorList>
            <person name="Liu X."/>
            <person name="Lai Q."/>
            <person name="Du Y."/>
            <person name="Sun F."/>
            <person name="Zhang X."/>
            <person name="Wang S."/>
            <person name="Shao Z."/>
        </authorList>
    </citation>
    <scope>NUCLEOTIDE SEQUENCE [LARGE SCALE GENOMIC DNA]</scope>
    <source>
        <strain evidence="1 2">PTG4-2</strain>
    </source>
</reference>
<dbReference type="PIRSF" id="PIRSF038971">
    <property type="entry name" value="PhnM"/>
    <property type="match status" value="1"/>
</dbReference>
<gene>
    <name evidence="1" type="ORF">DLJ53_29175</name>
</gene>
<dbReference type="Proteomes" id="UP000249590">
    <property type="component" value="Unassembled WGS sequence"/>
</dbReference>
<dbReference type="InterPro" id="IPR032466">
    <property type="entry name" value="Metal_Hydrolase"/>
</dbReference>
<dbReference type="OrthoDB" id="9785413at2"/>
<dbReference type="InterPro" id="IPR051781">
    <property type="entry name" value="Metallo-dep_Hydrolase"/>
</dbReference>
<evidence type="ECO:0000313" key="1">
    <source>
        <dbReference type="EMBL" id="RAH97280.1"/>
    </source>
</evidence>
<dbReference type="NCBIfam" id="NF011988">
    <property type="entry name" value="PRK15446.2-4"/>
    <property type="match status" value="1"/>
</dbReference>